<reference evidence="2" key="1">
    <citation type="submission" date="2022-07" db="EMBL/GenBank/DDBJ databases">
        <authorList>
            <person name="Macas J."/>
            <person name="Novak P."/>
            <person name="Neumann P."/>
        </authorList>
    </citation>
    <scope>NUCLEOTIDE SEQUENCE</scope>
</reference>
<dbReference type="Pfam" id="PF12776">
    <property type="entry name" value="Myb_DNA-bind_3"/>
    <property type="match status" value="1"/>
</dbReference>
<dbReference type="PANTHER" id="PTHR31704:SF55">
    <property type="entry name" value="MYB_SANT-LIKE DNA-BINDING DOMAIN PROTEIN"/>
    <property type="match status" value="1"/>
</dbReference>
<comment type="caution">
    <text evidence="2">The sequence shown here is derived from an EMBL/GenBank/DDBJ whole genome shotgun (WGS) entry which is preliminary data.</text>
</comment>
<protein>
    <recommendedName>
        <fullName evidence="1">Myb/SANT-like domain-containing protein</fullName>
    </recommendedName>
</protein>
<feature type="domain" description="Myb/SANT-like" evidence="1">
    <location>
        <begin position="46"/>
        <end position="135"/>
    </location>
</feature>
<dbReference type="PANTHER" id="PTHR31704">
    <property type="entry name" value="MYB/SANT-LIKE DNA-BINDING DOMAIN PROTEIN-RELATED"/>
    <property type="match status" value="1"/>
</dbReference>
<accession>A0AAV0ETI5</accession>
<evidence type="ECO:0000259" key="1">
    <source>
        <dbReference type="Pfam" id="PF12776"/>
    </source>
</evidence>
<dbReference type="EMBL" id="CAMAPF010000942">
    <property type="protein sequence ID" value="CAH9126508.1"/>
    <property type="molecule type" value="Genomic_DNA"/>
</dbReference>
<organism evidence="2 3">
    <name type="scientific">Cuscuta epithymum</name>
    <dbReference type="NCBI Taxonomy" id="186058"/>
    <lineage>
        <taxon>Eukaryota</taxon>
        <taxon>Viridiplantae</taxon>
        <taxon>Streptophyta</taxon>
        <taxon>Embryophyta</taxon>
        <taxon>Tracheophyta</taxon>
        <taxon>Spermatophyta</taxon>
        <taxon>Magnoliopsida</taxon>
        <taxon>eudicotyledons</taxon>
        <taxon>Gunneridae</taxon>
        <taxon>Pentapetalae</taxon>
        <taxon>asterids</taxon>
        <taxon>lamiids</taxon>
        <taxon>Solanales</taxon>
        <taxon>Convolvulaceae</taxon>
        <taxon>Cuscuteae</taxon>
        <taxon>Cuscuta</taxon>
        <taxon>Cuscuta subgen. Cuscuta</taxon>
    </lineage>
</organism>
<dbReference type="InterPro" id="IPR024752">
    <property type="entry name" value="Myb/SANT-like_dom"/>
</dbReference>
<evidence type="ECO:0000313" key="3">
    <source>
        <dbReference type="Proteomes" id="UP001152523"/>
    </source>
</evidence>
<dbReference type="Proteomes" id="UP001152523">
    <property type="component" value="Unassembled WGS sequence"/>
</dbReference>
<name>A0AAV0ETI5_9ASTE</name>
<gene>
    <name evidence="2" type="ORF">CEPIT_LOCUS27586</name>
</gene>
<evidence type="ECO:0000313" key="2">
    <source>
        <dbReference type="EMBL" id="CAH9126508.1"/>
    </source>
</evidence>
<sequence length="351" mass="40476">MRDLSLLLPGSIAGDQGTAAFEFVIYIAGWIFQMSSKKDQGSYFIWSNETVGIFNEICIQFILMRGRGQQFRWKQIQALFEERTKRKCSSKSLKNKFDFMKKDWRLWKLLKRDEIGLSWNAAIGTLDCSDEWWNKKIKEKTELKKFKHKGIPKNIEEQWDQIFGDSIATGVECVAPSATMEENDNQENHQETVHDNADDYEVYKSCSAQLDEGNLFQNFVHEASANGHSIPTSTTAEDAGTNVISKKRKLRQSKELVKLSEILEKGNTCLQAIERVLAKKEKVVDDCASVGHVMEIMTRMADNGGLVRSGNLWFHSICVLDSPSRRQFFIHFKDDDERLNWLKFMQAKEMF</sequence>
<proteinExistence type="predicted"/>
<dbReference type="AlphaFoldDB" id="A0AAV0ETI5"/>
<keyword evidence="3" id="KW-1185">Reference proteome</keyword>